<gene>
    <name evidence="1" type="ORF">LCGC14_2671510</name>
</gene>
<proteinExistence type="predicted"/>
<comment type="caution">
    <text evidence="1">The sequence shown here is derived from an EMBL/GenBank/DDBJ whole genome shotgun (WGS) entry which is preliminary data.</text>
</comment>
<organism evidence="1">
    <name type="scientific">marine sediment metagenome</name>
    <dbReference type="NCBI Taxonomy" id="412755"/>
    <lineage>
        <taxon>unclassified sequences</taxon>
        <taxon>metagenomes</taxon>
        <taxon>ecological metagenomes</taxon>
    </lineage>
</organism>
<accession>A0A0F9CFX1</accession>
<feature type="non-terminal residue" evidence="1">
    <location>
        <position position="1"/>
    </location>
</feature>
<reference evidence="1" key="1">
    <citation type="journal article" date="2015" name="Nature">
        <title>Complex archaea that bridge the gap between prokaryotes and eukaryotes.</title>
        <authorList>
            <person name="Spang A."/>
            <person name="Saw J.H."/>
            <person name="Jorgensen S.L."/>
            <person name="Zaremba-Niedzwiedzka K."/>
            <person name="Martijn J."/>
            <person name="Lind A.E."/>
            <person name="van Eijk R."/>
            <person name="Schleper C."/>
            <person name="Guy L."/>
            <person name="Ettema T.J."/>
        </authorList>
    </citation>
    <scope>NUCLEOTIDE SEQUENCE</scope>
</reference>
<sequence>YSGGAISTTGTFTLSSTQPVLDFNETDGPTDEKFWRWTASIGDLYLQTKTDALGVGANVLRITRTGTTVDLIRAVATTVDVVGTLTATTYVGQTSIVTLGTITSGTWNGTTIATANTAAKVVSVSGGVGIDSTGGENPSLTFDASELAVGGTLVAGDWLVAANASVSNRQLISSIPLSIFNNDSGWTSNAGTVTAVTGGTGIDSTGGTTPSITFDASELGLGGTLIASDHLVAANGGVSNRQVISSIPLSIFNNNLGWTTNVGDITGVNITAGTGLSGSVNTASGQHTQTLSVNASQTQITAVGTLAALNMGGNIDLNTNNIIAGGTASFTTITASLGVIQGATNSANVFSGGSTTILGANIVLYGESHLSQAHDIEFRNNTTVKMFWNNNISRFTVVGEVALMGVIRGTSTQSLVISGGSVQGLGGNIVMFGESHSTKAKDIG</sequence>
<evidence type="ECO:0000313" key="1">
    <source>
        <dbReference type="EMBL" id="KKK95566.1"/>
    </source>
</evidence>
<dbReference type="EMBL" id="LAZR01046856">
    <property type="protein sequence ID" value="KKK95566.1"/>
    <property type="molecule type" value="Genomic_DNA"/>
</dbReference>
<feature type="non-terminal residue" evidence="1">
    <location>
        <position position="444"/>
    </location>
</feature>
<dbReference type="AlphaFoldDB" id="A0A0F9CFX1"/>
<name>A0A0F9CFX1_9ZZZZ</name>
<protein>
    <submittedName>
        <fullName evidence="1">Uncharacterized protein</fullName>
    </submittedName>
</protein>